<dbReference type="Gene3D" id="2.40.170.20">
    <property type="entry name" value="TonB-dependent receptor, beta-barrel domain"/>
    <property type="match status" value="1"/>
</dbReference>
<gene>
    <name evidence="4" type="ORF">G3567_08490</name>
</gene>
<dbReference type="AlphaFoldDB" id="A0A6B3R0U0"/>
<dbReference type="SUPFAM" id="SSF56935">
    <property type="entry name" value="Porins"/>
    <property type="match status" value="1"/>
</dbReference>
<name>A0A6B3R0U0_9FLAO</name>
<protein>
    <submittedName>
        <fullName evidence="4">TonB-dependent receptor</fullName>
    </submittedName>
</protein>
<evidence type="ECO:0000256" key="1">
    <source>
        <dbReference type="ARBA" id="ARBA00004442"/>
    </source>
</evidence>
<keyword evidence="2" id="KW-0472">Membrane</keyword>
<evidence type="ECO:0000313" key="4">
    <source>
        <dbReference type="EMBL" id="NEV94179.1"/>
    </source>
</evidence>
<evidence type="ECO:0000313" key="5">
    <source>
        <dbReference type="Proteomes" id="UP000478505"/>
    </source>
</evidence>
<organism evidence="4 5">
    <name type="scientific">Psychroflexus aurantiacus</name>
    <dbReference type="NCBI Taxonomy" id="2709310"/>
    <lineage>
        <taxon>Bacteria</taxon>
        <taxon>Pseudomonadati</taxon>
        <taxon>Bacteroidota</taxon>
        <taxon>Flavobacteriia</taxon>
        <taxon>Flavobacteriales</taxon>
        <taxon>Flavobacteriaceae</taxon>
        <taxon>Psychroflexus</taxon>
    </lineage>
</organism>
<keyword evidence="3" id="KW-0998">Cell outer membrane</keyword>
<dbReference type="Proteomes" id="UP000478505">
    <property type="component" value="Unassembled WGS sequence"/>
</dbReference>
<dbReference type="GO" id="GO:0009279">
    <property type="term" value="C:cell outer membrane"/>
    <property type="evidence" value="ECO:0007669"/>
    <property type="project" value="UniProtKB-SubCell"/>
</dbReference>
<reference evidence="4 5" key="1">
    <citation type="submission" date="2020-02" db="EMBL/GenBank/DDBJ databases">
        <title>Flavobacteriaceae Psychroflexus bacterium YR1-1, complete genome.</title>
        <authorList>
            <person name="Li Y."/>
            <person name="Wu S."/>
        </authorList>
    </citation>
    <scope>NUCLEOTIDE SEQUENCE [LARGE SCALE GENOMIC DNA]</scope>
    <source>
        <strain evidence="4 5">YR1-1</strain>
    </source>
</reference>
<comment type="subcellular location">
    <subcellularLocation>
        <location evidence="1">Cell outer membrane</location>
    </subcellularLocation>
</comment>
<evidence type="ECO:0000256" key="2">
    <source>
        <dbReference type="ARBA" id="ARBA00023136"/>
    </source>
</evidence>
<comment type="caution">
    <text evidence="4">The sequence shown here is derived from an EMBL/GenBank/DDBJ whole genome shotgun (WGS) entry which is preliminary data.</text>
</comment>
<dbReference type="InterPro" id="IPR036942">
    <property type="entry name" value="Beta-barrel_TonB_sf"/>
</dbReference>
<dbReference type="EMBL" id="JAAIKD010000004">
    <property type="protein sequence ID" value="NEV94179.1"/>
    <property type="molecule type" value="Genomic_DNA"/>
</dbReference>
<keyword evidence="4" id="KW-0675">Receptor</keyword>
<evidence type="ECO:0000256" key="3">
    <source>
        <dbReference type="ARBA" id="ARBA00023237"/>
    </source>
</evidence>
<keyword evidence="5" id="KW-1185">Reference proteome</keyword>
<proteinExistence type="predicted"/>
<dbReference type="RefSeq" id="WP_164004902.1">
    <property type="nucleotide sequence ID" value="NZ_JAAIKD010000004.1"/>
</dbReference>
<accession>A0A6B3R0U0</accession>
<sequence length="585" mass="65844">MEINQKSFIFFLFGILMFSQGFAQRDTISTDKLIIIKQYSPTVNDAFKIKQKPSVKDTIKQKRKAVSYSFVDVPVASTFTPAKGTASGVRMAPPQKKYENYARFGAGNYSTILADFYSNFNLNPDRNIDVQFSHLSSQGGIEDVVLDDDFSNTLLGLNLTSKDRDFDWNSGIELNHREVNYYGVSDDLVSQIPEQEFSSIDPKQTYTKLAALGGIQFHDSFLKEGEVLIQNFTDDYSSSEQLLALSSRVEIPLGYEILSLNGDFRFLNGTFQTAFYDTNEINYQQFQAGLNPFVDLTFDNLNLKLGARAVFFNDFEAGSSEVFFYPDVEAEIFLNQESLKINLGVKGGLTQNTYENFSSENPFVSPTLLIRPSDQQYKAFAGFSAKLLSDLSLSAEASYSSTKDYALFKANPNLDNSSASRRNFDYGNSFDVVYSDLEIASISADLAFQADSDFTLGLYGRYSNFSTEADEEAWNLPELELKAYANYDFTKNWNFSASLFYIGERKDAFENVLIASNGLPISSGQTTVSIDGFLDLNASVEYRIIPRLSAFVNARNLLNNAYNRWQNYEVQGLQVTGGMIYQFDW</sequence>